<evidence type="ECO:0000256" key="1">
    <source>
        <dbReference type="ARBA" id="ARBA00004922"/>
    </source>
</evidence>
<dbReference type="SMART" id="SM00028">
    <property type="entry name" value="TPR"/>
    <property type="match status" value="3"/>
</dbReference>
<comment type="pathway">
    <text evidence="1">Protein modification; protein glycosylation.</text>
</comment>
<feature type="compositionally biased region" description="Basic and acidic residues" evidence="7">
    <location>
        <begin position="151"/>
        <end position="227"/>
    </location>
</feature>
<dbReference type="PANTHER" id="PTHR44835:SF1">
    <property type="entry name" value="PROTEIN O-GLCNAC TRANSFERASE"/>
    <property type="match status" value="1"/>
</dbReference>
<dbReference type="PANTHER" id="PTHR44835">
    <property type="entry name" value="UDP-N-ACETYLGLUCOSAMINE--PEPTIDE N-ACETYLGLUCOSAMINYLTRANSFERASE SPINDLY-RELATED"/>
    <property type="match status" value="1"/>
</dbReference>
<evidence type="ECO:0000313" key="9">
    <source>
        <dbReference type="Proteomes" id="UP000076923"/>
    </source>
</evidence>
<dbReference type="InterPro" id="IPR051939">
    <property type="entry name" value="Glycosyltr_41/O-GlcNAc_trsf"/>
</dbReference>
<dbReference type="Pfam" id="PF13432">
    <property type="entry name" value="TPR_16"/>
    <property type="match status" value="1"/>
</dbReference>
<sequence>MKILQYILIVFLMLFSPKEILAQKDSIALQREARKLLRQGNDLYNKKKFTDASVAYQKSLANNTKYDKASYNLGNAFYENNNFKEAVPQYELTAETAKDKFTKAEAYHNIGNAMMEQKQYQPAVDAYKNSLRNNPNDDETRYNLAVAQSLLEKENQDNKDDRNKDNKDNKDKDQKDKDDKKDGDDKDKNKDKKDEKNEKDKDGKGDDEKDKNKDPKKDEKKEQEKPKPQKGKMSPEQVKQLLESLNNEEKKTQKKMNAQKAKGEKVKQEKDW</sequence>
<proteinExistence type="predicted"/>
<keyword evidence="5 6" id="KW-0802">TPR repeat</keyword>
<keyword evidence="4" id="KW-0677">Repeat</keyword>
<keyword evidence="3" id="KW-0808">Transferase</keyword>
<evidence type="ECO:0000256" key="6">
    <source>
        <dbReference type="PROSITE-ProRule" id="PRU00339"/>
    </source>
</evidence>
<keyword evidence="2" id="KW-0328">Glycosyltransferase</keyword>
<feature type="compositionally biased region" description="Basic and acidic residues" evidence="7">
    <location>
        <begin position="261"/>
        <end position="272"/>
    </location>
</feature>
<evidence type="ECO:0000256" key="2">
    <source>
        <dbReference type="ARBA" id="ARBA00022676"/>
    </source>
</evidence>
<protein>
    <submittedName>
        <fullName evidence="8">DNA primase</fullName>
    </submittedName>
</protein>
<evidence type="ECO:0000256" key="3">
    <source>
        <dbReference type="ARBA" id="ARBA00022679"/>
    </source>
</evidence>
<dbReference type="EMBL" id="LVWE01000003">
    <property type="protein sequence ID" value="OAD46527.1"/>
    <property type="molecule type" value="Genomic_DNA"/>
</dbReference>
<accession>A0A176TF28</accession>
<keyword evidence="9" id="KW-1185">Reference proteome</keyword>
<dbReference type="PROSITE" id="PS50005">
    <property type="entry name" value="TPR"/>
    <property type="match status" value="1"/>
</dbReference>
<organism evidence="8 9">
    <name type="scientific">Polaribacter atrinae</name>
    <dbReference type="NCBI Taxonomy" id="1333662"/>
    <lineage>
        <taxon>Bacteria</taxon>
        <taxon>Pseudomonadati</taxon>
        <taxon>Bacteroidota</taxon>
        <taxon>Flavobacteriia</taxon>
        <taxon>Flavobacteriales</taxon>
        <taxon>Flavobacteriaceae</taxon>
    </lineage>
</organism>
<evidence type="ECO:0000256" key="5">
    <source>
        <dbReference type="ARBA" id="ARBA00022803"/>
    </source>
</evidence>
<dbReference type="OrthoDB" id="1525165at2"/>
<evidence type="ECO:0000256" key="7">
    <source>
        <dbReference type="SAM" id="MobiDB-lite"/>
    </source>
</evidence>
<gene>
    <name evidence="8" type="ORF">LPB303_02115</name>
</gene>
<dbReference type="SUPFAM" id="SSF48452">
    <property type="entry name" value="TPR-like"/>
    <property type="match status" value="1"/>
</dbReference>
<dbReference type="InterPro" id="IPR011990">
    <property type="entry name" value="TPR-like_helical_dom_sf"/>
</dbReference>
<dbReference type="Gene3D" id="1.25.40.10">
    <property type="entry name" value="Tetratricopeptide repeat domain"/>
    <property type="match status" value="2"/>
</dbReference>
<dbReference type="Pfam" id="PF07719">
    <property type="entry name" value="TPR_2"/>
    <property type="match status" value="1"/>
</dbReference>
<dbReference type="GO" id="GO:0016757">
    <property type="term" value="F:glycosyltransferase activity"/>
    <property type="evidence" value="ECO:0007669"/>
    <property type="project" value="UniProtKB-KW"/>
</dbReference>
<reference evidence="8 9" key="1">
    <citation type="submission" date="2016-02" db="EMBL/GenBank/DDBJ databases">
        <title>Draft genome sequence of Polaribacter atrinae KACC17473.</title>
        <authorList>
            <person name="Shin S.-K."/>
            <person name="Yi H."/>
        </authorList>
    </citation>
    <scope>NUCLEOTIDE SEQUENCE [LARGE SCALE GENOMIC DNA]</scope>
    <source>
        <strain evidence="8 9">KACC 17473</strain>
    </source>
</reference>
<evidence type="ECO:0000256" key="4">
    <source>
        <dbReference type="ARBA" id="ARBA00022737"/>
    </source>
</evidence>
<evidence type="ECO:0000313" key="8">
    <source>
        <dbReference type="EMBL" id="OAD46527.1"/>
    </source>
</evidence>
<dbReference type="Proteomes" id="UP000076923">
    <property type="component" value="Unassembled WGS sequence"/>
</dbReference>
<dbReference type="InterPro" id="IPR019734">
    <property type="entry name" value="TPR_rpt"/>
</dbReference>
<feature type="repeat" description="TPR" evidence="6">
    <location>
        <begin position="104"/>
        <end position="137"/>
    </location>
</feature>
<dbReference type="STRING" id="1333662.LPB303_02115"/>
<feature type="region of interest" description="Disordered" evidence="7">
    <location>
        <begin position="150"/>
        <end position="272"/>
    </location>
</feature>
<dbReference type="AlphaFoldDB" id="A0A176TF28"/>
<dbReference type="InterPro" id="IPR013105">
    <property type="entry name" value="TPR_2"/>
</dbReference>
<name>A0A176TF28_9FLAO</name>
<comment type="caution">
    <text evidence="8">The sequence shown here is derived from an EMBL/GenBank/DDBJ whole genome shotgun (WGS) entry which is preliminary data.</text>
</comment>
<dbReference type="PROSITE" id="PS50293">
    <property type="entry name" value="TPR_REGION"/>
    <property type="match status" value="1"/>
</dbReference>